<dbReference type="Gene3D" id="1.20.58.320">
    <property type="entry name" value="TPR-like"/>
    <property type="match status" value="1"/>
</dbReference>
<evidence type="ECO:0000313" key="1">
    <source>
        <dbReference type="EMBL" id="CDZ79447.1"/>
    </source>
</evidence>
<dbReference type="InterPro" id="IPR010323">
    <property type="entry name" value="DUF924"/>
</dbReference>
<dbReference type="AlphaFoldDB" id="A0A078L2L4"/>
<dbReference type="InterPro" id="IPR011990">
    <property type="entry name" value="TPR-like_helical_dom_sf"/>
</dbReference>
<sequence>MLWIQKQNFILIYSYDAYSQASLKSIINIYITFIDRMIPELNSSFSEILNFWFAPESKRYWFAKNKKFDNLIKDKFLITYQDACSDKLDFWKKTPDGMLSLIIIFDQFPRNFFRGSPQAFATDLKALNLAKLAIEQSMDKKLSTDEKRHFMYMPFMHSENIADQELSLRLFNHAKSATQHYNIIKKFGRFPHRNKVLNRSSTYEEILFLAKPYSSF</sequence>
<dbReference type="EMBL" id="CCSB01000005">
    <property type="protein sequence ID" value="CDZ79447.1"/>
    <property type="molecule type" value="Genomic_DNA"/>
</dbReference>
<protein>
    <recommendedName>
        <fullName evidence="3">DUF924 domain-containing protein</fullName>
    </recommendedName>
</protein>
<gene>
    <name evidence="1" type="ORF">BN59_03765</name>
</gene>
<name>A0A078L2L4_9GAMM</name>
<evidence type="ECO:0008006" key="3">
    <source>
        <dbReference type="Google" id="ProtNLM"/>
    </source>
</evidence>
<dbReference type="SUPFAM" id="SSF48452">
    <property type="entry name" value="TPR-like"/>
    <property type="match status" value="1"/>
</dbReference>
<dbReference type="eggNOG" id="COG3803">
    <property type="taxonomic scope" value="Bacteria"/>
</dbReference>
<keyword evidence="2" id="KW-1185">Reference proteome</keyword>
<organism evidence="1 2">
    <name type="scientific">Legionella massiliensis</name>
    <dbReference type="NCBI Taxonomy" id="1034943"/>
    <lineage>
        <taxon>Bacteria</taxon>
        <taxon>Pseudomonadati</taxon>
        <taxon>Pseudomonadota</taxon>
        <taxon>Gammaproteobacteria</taxon>
        <taxon>Legionellales</taxon>
        <taxon>Legionellaceae</taxon>
        <taxon>Legionella</taxon>
    </lineage>
</organism>
<evidence type="ECO:0000313" key="2">
    <source>
        <dbReference type="Proteomes" id="UP000044071"/>
    </source>
</evidence>
<dbReference type="STRING" id="1034943.BN59_03765"/>
<proteinExistence type="predicted"/>
<dbReference type="Gene3D" id="1.25.40.10">
    <property type="entry name" value="Tetratricopeptide repeat domain"/>
    <property type="match status" value="1"/>
</dbReference>
<accession>A0A078L2L4</accession>
<dbReference type="Pfam" id="PF06041">
    <property type="entry name" value="DUF924"/>
    <property type="match status" value="1"/>
</dbReference>
<dbReference type="Proteomes" id="UP000044071">
    <property type="component" value="Unassembled WGS sequence"/>
</dbReference>
<reference evidence="1 2" key="1">
    <citation type="submission" date="2014-06" db="EMBL/GenBank/DDBJ databases">
        <authorList>
            <person name="Urmite Genomes Urmite Genomes"/>
        </authorList>
    </citation>
    <scope>NUCLEOTIDE SEQUENCE [LARGE SCALE GENOMIC DNA]</scope>
</reference>